<evidence type="ECO:0000259" key="1">
    <source>
        <dbReference type="Pfam" id="PF03781"/>
    </source>
</evidence>
<sequence>MPEDTPAETATARARIGAVALVDADVNALTDRAAMGLPDHYLPPRAERVRPVPDDLGAGPADLASRVEDGSLPLERRLAAGALLALHGDPRTPTLAPAMLDVPTGTAALGTEPSDVDELHRDSERFGVRRDWIAKECPRHHRHVPAFRVARYPVTNAEYAEFLTDTGEHELPSAWLYGRFHPAVANHPVYTVTPEAADRYAAWLAARTGRPFRLPTEPEWEYAAGGSSGTRYPWGAEWAEDHANTLETGLLGTTPVGAFPAGRSWCGAVDMAGNVEEYVSDRYQAYPGGELVHDDLFRRMGHYRIARGGAFNRFRDLARNQRRHGPYPRSLYAMGFRVAEDARGGS</sequence>
<dbReference type="PANTHER" id="PTHR23150:SF19">
    <property type="entry name" value="FORMYLGLYCINE-GENERATING ENZYME"/>
    <property type="match status" value="1"/>
</dbReference>
<dbReference type="Proteomes" id="UP001596220">
    <property type="component" value="Unassembled WGS sequence"/>
</dbReference>
<accession>A0ABW1PEC1</accession>
<dbReference type="PANTHER" id="PTHR23150">
    <property type="entry name" value="SULFATASE MODIFYING FACTOR 1, 2"/>
    <property type="match status" value="1"/>
</dbReference>
<dbReference type="InterPro" id="IPR005532">
    <property type="entry name" value="SUMF_dom"/>
</dbReference>
<organism evidence="2 3">
    <name type="scientific">Saccharothrix lopnurensis</name>
    <dbReference type="NCBI Taxonomy" id="1670621"/>
    <lineage>
        <taxon>Bacteria</taxon>
        <taxon>Bacillati</taxon>
        <taxon>Actinomycetota</taxon>
        <taxon>Actinomycetes</taxon>
        <taxon>Pseudonocardiales</taxon>
        <taxon>Pseudonocardiaceae</taxon>
        <taxon>Saccharothrix</taxon>
    </lineage>
</organism>
<dbReference type="InterPro" id="IPR016187">
    <property type="entry name" value="CTDL_fold"/>
</dbReference>
<dbReference type="RefSeq" id="WP_380640035.1">
    <property type="nucleotide sequence ID" value="NZ_JBHSQO010000038.1"/>
</dbReference>
<comment type="caution">
    <text evidence="2">The sequence shown here is derived from an EMBL/GenBank/DDBJ whole genome shotgun (WGS) entry which is preliminary data.</text>
</comment>
<feature type="domain" description="Sulfatase-modifying factor enzyme-like" evidence="1">
    <location>
        <begin position="96"/>
        <end position="339"/>
    </location>
</feature>
<protein>
    <submittedName>
        <fullName evidence="2">Formylglycine-generating enzyme family protein</fullName>
    </submittedName>
</protein>
<name>A0ABW1PEC1_9PSEU</name>
<keyword evidence="3" id="KW-1185">Reference proteome</keyword>
<evidence type="ECO:0000313" key="2">
    <source>
        <dbReference type="EMBL" id="MFC6093142.1"/>
    </source>
</evidence>
<dbReference type="Pfam" id="PF03781">
    <property type="entry name" value="FGE-sulfatase"/>
    <property type="match status" value="1"/>
</dbReference>
<dbReference type="InterPro" id="IPR042095">
    <property type="entry name" value="SUMF_sf"/>
</dbReference>
<dbReference type="InterPro" id="IPR051043">
    <property type="entry name" value="Sulfatase_Mod_Factor_Kinase"/>
</dbReference>
<dbReference type="Gene3D" id="3.90.1580.10">
    <property type="entry name" value="paralog of FGE (formylglycine-generating enzyme)"/>
    <property type="match status" value="1"/>
</dbReference>
<gene>
    <name evidence="2" type="ORF">ACFP3R_28055</name>
</gene>
<dbReference type="EMBL" id="JBHSQO010000038">
    <property type="protein sequence ID" value="MFC6093142.1"/>
    <property type="molecule type" value="Genomic_DNA"/>
</dbReference>
<proteinExistence type="predicted"/>
<evidence type="ECO:0000313" key="3">
    <source>
        <dbReference type="Proteomes" id="UP001596220"/>
    </source>
</evidence>
<reference evidence="3" key="1">
    <citation type="journal article" date="2019" name="Int. J. Syst. Evol. Microbiol.">
        <title>The Global Catalogue of Microorganisms (GCM) 10K type strain sequencing project: providing services to taxonomists for standard genome sequencing and annotation.</title>
        <authorList>
            <consortium name="The Broad Institute Genomics Platform"/>
            <consortium name="The Broad Institute Genome Sequencing Center for Infectious Disease"/>
            <person name="Wu L."/>
            <person name="Ma J."/>
        </authorList>
    </citation>
    <scope>NUCLEOTIDE SEQUENCE [LARGE SCALE GENOMIC DNA]</scope>
    <source>
        <strain evidence="3">CGMCC 4.7246</strain>
    </source>
</reference>
<dbReference type="SUPFAM" id="SSF56436">
    <property type="entry name" value="C-type lectin-like"/>
    <property type="match status" value="1"/>
</dbReference>